<feature type="domain" description="PpiC" evidence="1">
    <location>
        <begin position="117"/>
        <end position="240"/>
    </location>
</feature>
<reference evidence="2 3" key="1">
    <citation type="submission" date="2016-10" db="EMBL/GenBank/DDBJ databases">
        <authorList>
            <person name="de Groot N.N."/>
        </authorList>
    </citation>
    <scope>NUCLEOTIDE SEQUENCE [LARGE SCALE GENOMIC DNA]</scope>
    <source>
        <strain evidence="2 3">DSM 15283</strain>
    </source>
</reference>
<dbReference type="OrthoDB" id="196786at2"/>
<dbReference type="Proteomes" id="UP000199144">
    <property type="component" value="Unassembled WGS sequence"/>
</dbReference>
<dbReference type="RefSeq" id="WP_093093820.1">
    <property type="nucleotide sequence ID" value="NZ_FOTQ01000003.1"/>
</dbReference>
<dbReference type="EMBL" id="FOTQ01000003">
    <property type="protein sequence ID" value="SFM07088.1"/>
    <property type="molecule type" value="Genomic_DNA"/>
</dbReference>
<evidence type="ECO:0000313" key="2">
    <source>
        <dbReference type="EMBL" id="SFM07088.1"/>
    </source>
</evidence>
<dbReference type="Pfam" id="PF13145">
    <property type="entry name" value="Rotamase_2"/>
    <property type="match status" value="1"/>
</dbReference>
<dbReference type="GO" id="GO:0003755">
    <property type="term" value="F:peptidyl-prolyl cis-trans isomerase activity"/>
    <property type="evidence" value="ECO:0007669"/>
    <property type="project" value="InterPro"/>
</dbReference>
<protein>
    <submittedName>
        <fullName evidence="2">PPIC-type PPIASE domain-containing protein</fullName>
    </submittedName>
</protein>
<evidence type="ECO:0000259" key="1">
    <source>
        <dbReference type="Pfam" id="PF13145"/>
    </source>
</evidence>
<accession>A0A1I4MV65</accession>
<name>A0A1I4MV65_9RHOB</name>
<proteinExistence type="predicted"/>
<gene>
    <name evidence="2" type="ORF">SAMN04488042_103261</name>
</gene>
<evidence type="ECO:0000313" key="3">
    <source>
        <dbReference type="Proteomes" id="UP000199144"/>
    </source>
</evidence>
<dbReference type="STRING" id="254406.SAMN04488042_103261"/>
<dbReference type="AlphaFoldDB" id="A0A1I4MV65"/>
<sequence>MSFLKEPFVHFAAIGIAIFAWFALANADAPPEPEPDAKRIQVARPMVETMAAQFEAKLNRAPTVDELFALVENYVQEEVMVREARAMGLDQGDGIIRNRLVQKMGFLTTSQAQAMIPDDATLQAHLEENASRYTRSPQIAFAQYGLPRGADSATIAAALEVLQRGEDPAMARRQQLLPTDFALSTDRQVDGVFGTGFFAQVQALPVGEWAGPVMSGYGPHLVRVSTYQPGELPRLDDIRDDVLADWRRALGAEITEAYVKSLLGLYEVEQPSADDIANWMSQ</sequence>
<dbReference type="InterPro" id="IPR000297">
    <property type="entry name" value="PPIase_PpiC"/>
</dbReference>
<keyword evidence="3" id="KW-1185">Reference proteome</keyword>
<organism evidence="2 3">
    <name type="scientific">Shimia aestuarii</name>
    <dbReference type="NCBI Taxonomy" id="254406"/>
    <lineage>
        <taxon>Bacteria</taxon>
        <taxon>Pseudomonadati</taxon>
        <taxon>Pseudomonadota</taxon>
        <taxon>Alphaproteobacteria</taxon>
        <taxon>Rhodobacterales</taxon>
        <taxon>Roseobacteraceae</taxon>
    </lineage>
</organism>